<feature type="transmembrane region" description="Helical" evidence="16">
    <location>
        <begin position="112"/>
        <end position="132"/>
    </location>
</feature>
<keyword evidence="5" id="KW-0133">Cell shape</keyword>
<evidence type="ECO:0000256" key="14">
    <source>
        <dbReference type="ARBA" id="ARBA00044770"/>
    </source>
</evidence>
<dbReference type="GO" id="GO:0009252">
    <property type="term" value="P:peptidoglycan biosynthetic process"/>
    <property type="evidence" value="ECO:0007669"/>
    <property type="project" value="UniProtKB-KW"/>
</dbReference>
<proteinExistence type="inferred from homology"/>
<organism evidence="17 18">
    <name type="scientific">Candidatus Vogelbacteria bacterium CG10_big_fil_rev_8_21_14_0_10_50_13</name>
    <dbReference type="NCBI Taxonomy" id="1975044"/>
    <lineage>
        <taxon>Bacteria</taxon>
        <taxon>Candidatus Vogeliibacteriota</taxon>
    </lineage>
</organism>
<dbReference type="GO" id="GO:0015648">
    <property type="term" value="F:lipid-linked peptidoglycan transporter activity"/>
    <property type="evidence" value="ECO:0007669"/>
    <property type="project" value="TreeGrafter"/>
</dbReference>
<evidence type="ECO:0000256" key="10">
    <source>
        <dbReference type="ARBA" id="ARBA00033270"/>
    </source>
</evidence>
<dbReference type="GO" id="GO:0008360">
    <property type="term" value="P:regulation of cell shape"/>
    <property type="evidence" value="ECO:0007669"/>
    <property type="project" value="UniProtKB-KW"/>
</dbReference>
<dbReference type="InterPro" id="IPR018365">
    <property type="entry name" value="Cell_cycle_FtsW-rel_CS"/>
</dbReference>
<evidence type="ECO:0000256" key="15">
    <source>
        <dbReference type="ARBA" id="ARBA00049902"/>
    </source>
</evidence>
<protein>
    <recommendedName>
        <fullName evidence="12">Probable peptidoglycan glycosyltransferase FtsW</fullName>
        <ecNumber evidence="14">2.4.99.28</ecNumber>
    </recommendedName>
    <alternativeName>
        <fullName evidence="13">Cell division protein FtsW</fullName>
    </alternativeName>
    <alternativeName>
        <fullName evidence="10">Cell wall polymerase</fullName>
    </alternativeName>
    <alternativeName>
        <fullName evidence="9">Peptidoglycan polymerase</fullName>
    </alternativeName>
</protein>
<dbReference type="EMBL" id="PCYJ01000019">
    <property type="protein sequence ID" value="PIR45474.1"/>
    <property type="molecule type" value="Genomic_DNA"/>
</dbReference>
<dbReference type="InterPro" id="IPR001182">
    <property type="entry name" value="FtsW/RodA"/>
</dbReference>
<evidence type="ECO:0000256" key="2">
    <source>
        <dbReference type="ARBA" id="ARBA00022676"/>
    </source>
</evidence>
<dbReference type="PROSITE" id="PS00428">
    <property type="entry name" value="FTSW_RODA_SPOVE"/>
    <property type="match status" value="1"/>
</dbReference>
<feature type="transmembrane region" description="Helical" evidence="16">
    <location>
        <begin position="9"/>
        <end position="33"/>
    </location>
</feature>
<evidence type="ECO:0000256" key="9">
    <source>
        <dbReference type="ARBA" id="ARBA00032370"/>
    </source>
</evidence>
<evidence type="ECO:0000256" key="3">
    <source>
        <dbReference type="ARBA" id="ARBA00022679"/>
    </source>
</evidence>
<accession>A0A2H0RHH8</accession>
<evidence type="ECO:0000313" key="18">
    <source>
        <dbReference type="Proteomes" id="UP000230906"/>
    </source>
</evidence>
<feature type="transmembrane region" description="Helical" evidence="16">
    <location>
        <begin position="190"/>
        <end position="211"/>
    </location>
</feature>
<dbReference type="Pfam" id="PF01098">
    <property type="entry name" value="FTSW_RODA_SPOVE"/>
    <property type="match status" value="1"/>
</dbReference>
<feature type="transmembrane region" description="Helical" evidence="16">
    <location>
        <begin position="307"/>
        <end position="329"/>
    </location>
</feature>
<feature type="transmembrane region" description="Helical" evidence="16">
    <location>
        <begin position="167"/>
        <end position="183"/>
    </location>
</feature>
<dbReference type="PANTHER" id="PTHR30474:SF2">
    <property type="entry name" value="PEPTIDOGLYCAN GLYCOSYLTRANSFERASE FTSW-RELATED"/>
    <property type="match status" value="1"/>
</dbReference>
<evidence type="ECO:0000256" key="13">
    <source>
        <dbReference type="ARBA" id="ARBA00041418"/>
    </source>
</evidence>
<evidence type="ECO:0000256" key="8">
    <source>
        <dbReference type="ARBA" id="ARBA00023136"/>
    </source>
</evidence>
<keyword evidence="6" id="KW-0573">Peptidoglycan synthesis</keyword>
<dbReference type="EC" id="2.4.99.28" evidence="14"/>
<reference evidence="17 18" key="1">
    <citation type="submission" date="2017-09" db="EMBL/GenBank/DDBJ databases">
        <title>Depth-based differentiation of microbial function through sediment-hosted aquifers and enrichment of novel symbionts in the deep terrestrial subsurface.</title>
        <authorList>
            <person name="Probst A.J."/>
            <person name="Ladd B."/>
            <person name="Jarett J.K."/>
            <person name="Geller-Mcgrath D.E."/>
            <person name="Sieber C.M."/>
            <person name="Emerson J.B."/>
            <person name="Anantharaman K."/>
            <person name="Thomas B.C."/>
            <person name="Malmstrom R."/>
            <person name="Stieglmeier M."/>
            <person name="Klingl A."/>
            <person name="Woyke T."/>
            <person name="Ryan C.M."/>
            <person name="Banfield J.F."/>
        </authorList>
    </citation>
    <scope>NUCLEOTIDE SEQUENCE [LARGE SCALE GENOMIC DNA]</scope>
    <source>
        <strain evidence="17">CG10_big_fil_rev_8_21_14_0_10_50_13</strain>
    </source>
</reference>
<dbReference type="Proteomes" id="UP000230906">
    <property type="component" value="Unassembled WGS sequence"/>
</dbReference>
<sequence>MRVRSPDRFFFILVIILAVAGFVVFSSAALGVISRDGAGFTVVVGKQLFILLIGVAAFLVVSSIPYHRWEKWAPHLFVASLFLTLLVFIPGLGLKAGGAKRWLIIPLGGASFSFQPAEFLKLGFILAWAWWLAKYQARIKDFKYSILPFVGVITVIGAILVNQPNNSTLVLITAAGVTMLLVAGPRLSHLLVLAVVGILVLSLVLATQSHVLDRLATYANPDRDPTDDSYQLNQSLIAIGSGGIFGRGFGQSTQKFGYLPEPMGDSIFAVAAEEFGLIGSTTLIIMLLLFGLWGLKITARAPDLFSRLLALGIVILISVQVIVNVGSMIGLLPLTGVPLPFVSQGGTSLLLTLVAAGLVLNISRYRLPS</sequence>
<dbReference type="AlphaFoldDB" id="A0A2H0RHH8"/>
<evidence type="ECO:0000256" key="16">
    <source>
        <dbReference type="SAM" id="Phobius"/>
    </source>
</evidence>
<comment type="catalytic activity">
    <reaction evidence="15">
        <text>[GlcNAc-(1-&gt;4)-Mur2Ac(oyl-L-Ala-gamma-D-Glu-L-Lys-D-Ala-D-Ala)](n)-di-trans,octa-cis-undecaprenyl diphosphate + beta-D-GlcNAc-(1-&gt;4)-Mur2Ac(oyl-L-Ala-gamma-D-Glu-L-Lys-D-Ala-D-Ala)-di-trans,octa-cis-undecaprenyl diphosphate = [GlcNAc-(1-&gt;4)-Mur2Ac(oyl-L-Ala-gamma-D-Glu-L-Lys-D-Ala-D-Ala)](n+1)-di-trans,octa-cis-undecaprenyl diphosphate + di-trans,octa-cis-undecaprenyl diphosphate + H(+)</text>
        <dbReference type="Rhea" id="RHEA:23708"/>
        <dbReference type="Rhea" id="RHEA-COMP:9602"/>
        <dbReference type="Rhea" id="RHEA-COMP:9603"/>
        <dbReference type="ChEBI" id="CHEBI:15378"/>
        <dbReference type="ChEBI" id="CHEBI:58405"/>
        <dbReference type="ChEBI" id="CHEBI:60033"/>
        <dbReference type="ChEBI" id="CHEBI:78435"/>
        <dbReference type="EC" id="2.4.99.28"/>
    </reaction>
</comment>
<evidence type="ECO:0000313" key="17">
    <source>
        <dbReference type="EMBL" id="PIR45474.1"/>
    </source>
</evidence>
<feature type="transmembrane region" description="Helical" evidence="16">
    <location>
        <begin position="144"/>
        <end position="161"/>
    </location>
</feature>
<keyword evidence="4 16" id="KW-0812">Transmembrane</keyword>
<dbReference type="GO" id="GO:0008955">
    <property type="term" value="F:peptidoglycan glycosyltransferase activity"/>
    <property type="evidence" value="ECO:0007669"/>
    <property type="project" value="UniProtKB-EC"/>
</dbReference>
<keyword evidence="7 16" id="KW-1133">Transmembrane helix</keyword>
<evidence type="ECO:0000256" key="4">
    <source>
        <dbReference type="ARBA" id="ARBA00022692"/>
    </source>
</evidence>
<evidence type="ECO:0000256" key="7">
    <source>
        <dbReference type="ARBA" id="ARBA00022989"/>
    </source>
</evidence>
<keyword evidence="2" id="KW-0328">Glycosyltransferase</keyword>
<evidence type="ECO:0000256" key="5">
    <source>
        <dbReference type="ARBA" id="ARBA00022960"/>
    </source>
</evidence>
<comment type="subcellular location">
    <subcellularLocation>
        <location evidence="1">Membrane</location>
        <topology evidence="1">Multi-pass membrane protein</topology>
    </subcellularLocation>
</comment>
<dbReference type="GO" id="GO:0051301">
    <property type="term" value="P:cell division"/>
    <property type="evidence" value="ECO:0007669"/>
    <property type="project" value="InterPro"/>
</dbReference>
<comment type="caution">
    <text evidence="17">The sequence shown here is derived from an EMBL/GenBank/DDBJ whole genome shotgun (WGS) entry which is preliminary data.</text>
</comment>
<feature type="transmembrane region" description="Helical" evidence="16">
    <location>
        <begin position="39"/>
        <end position="61"/>
    </location>
</feature>
<feature type="transmembrane region" description="Helical" evidence="16">
    <location>
        <begin position="73"/>
        <end position="92"/>
    </location>
</feature>
<evidence type="ECO:0000256" key="12">
    <source>
        <dbReference type="ARBA" id="ARBA00041185"/>
    </source>
</evidence>
<dbReference type="GO" id="GO:0005886">
    <property type="term" value="C:plasma membrane"/>
    <property type="evidence" value="ECO:0007669"/>
    <property type="project" value="TreeGrafter"/>
</dbReference>
<dbReference type="GO" id="GO:0032153">
    <property type="term" value="C:cell division site"/>
    <property type="evidence" value="ECO:0007669"/>
    <property type="project" value="TreeGrafter"/>
</dbReference>
<feature type="transmembrane region" description="Helical" evidence="16">
    <location>
        <begin position="341"/>
        <end position="362"/>
    </location>
</feature>
<comment type="similarity">
    <text evidence="11">Belongs to the SEDS family. FtsW subfamily.</text>
</comment>
<evidence type="ECO:0000256" key="6">
    <source>
        <dbReference type="ARBA" id="ARBA00022984"/>
    </source>
</evidence>
<dbReference type="PANTHER" id="PTHR30474">
    <property type="entry name" value="CELL CYCLE PROTEIN"/>
    <property type="match status" value="1"/>
</dbReference>
<name>A0A2H0RHH8_9BACT</name>
<gene>
    <name evidence="17" type="ORF">COV09_01255</name>
</gene>
<evidence type="ECO:0000256" key="1">
    <source>
        <dbReference type="ARBA" id="ARBA00004141"/>
    </source>
</evidence>
<evidence type="ECO:0000256" key="11">
    <source>
        <dbReference type="ARBA" id="ARBA00038053"/>
    </source>
</evidence>
<keyword evidence="8 16" id="KW-0472">Membrane</keyword>
<keyword evidence="3" id="KW-0808">Transferase</keyword>
<feature type="transmembrane region" description="Helical" evidence="16">
    <location>
        <begin position="275"/>
        <end position="295"/>
    </location>
</feature>